<dbReference type="SUPFAM" id="SSF51735">
    <property type="entry name" value="NAD(P)-binding Rossmann-fold domains"/>
    <property type="match status" value="1"/>
</dbReference>
<evidence type="ECO:0000313" key="2">
    <source>
        <dbReference type="EMBL" id="MBP3193762.1"/>
    </source>
</evidence>
<dbReference type="PANTHER" id="PTHR15020:SF50">
    <property type="entry name" value="UPF0659 PROTEIN YMR090W"/>
    <property type="match status" value="1"/>
</dbReference>
<dbReference type="InterPro" id="IPR036291">
    <property type="entry name" value="NAD(P)-bd_dom_sf"/>
</dbReference>
<comment type="caution">
    <text evidence="2">The sequence shown here is derived from an EMBL/GenBank/DDBJ whole genome shotgun (WGS) entry which is preliminary data.</text>
</comment>
<dbReference type="Proteomes" id="UP000673975">
    <property type="component" value="Unassembled WGS sequence"/>
</dbReference>
<protein>
    <submittedName>
        <fullName evidence="2">SDR family oxidoreductase</fullName>
    </submittedName>
</protein>
<name>A0A8J7RLW1_9BACT</name>
<reference evidence="2" key="1">
    <citation type="submission" date="2021-02" db="EMBL/GenBank/DDBJ databases">
        <title>Natronogracilivirga saccharolytica gen. nov. sp. nov. a new anaerobic, haloalkiliphilic carbohydrate-fermenting bacterium from soda lake and proposing of Cyclonatronumiaceae fam. nov. in the phylum Balneolaeota.</title>
        <authorList>
            <person name="Zhilina T.N."/>
            <person name="Sorokin D.Y."/>
            <person name="Zavarzina D.G."/>
            <person name="Toshchakov S.V."/>
            <person name="Kublanov I.V."/>
        </authorList>
    </citation>
    <scope>NUCLEOTIDE SEQUENCE</scope>
    <source>
        <strain evidence="2">Z-1702</strain>
    </source>
</reference>
<evidence type="ECO:0000313" key="3">
    <source>
        <dbReference type="Proteomes" id="UP000673975"/>
    </source>
</evidence>
<dbReference type="Pfam" id="PF13460">
    <property type="entry name" value="NAD_binding_10"/>
    <property type="match status" value="1"/>
</dbReference>
<accession>A0A8J7RLW1</accession>
<dbReference type="InterPro" id="IPR016040">
    <property type="entry name" value="NAD(P)-bd_dom"/>
</dbReference>
<sequence>MKVAVLGAHGQIAMLLHPILRSNGNQITGLIRNPDHAAEVERAGAKPVVCDVEAEEDISPAVGDADAVIFAAGAGPGSGAERKWSVDRDGALKLIEAAKKKGIRRYVMISAMKAEEPRGNEVFQAYLEAKSQADKALRESGLDYTIIRPGRLTDDLPAGRVTLGPDLESGEIPRADVATVVAEVLENQGTIGHQWDVVSGDIPVENAIKRLV</sequence>
<dbReference type="PANTHER" id="PTHR15020">
    <property type="entry name" value="FLAVIN REDUCTASE-RELATED"/>
    <property type="match status" value="1"/>
</dbReference>
<dbReference type="RefSeq" id="WP_210513214.1">
    <property type="nucleotide sequence ID" value="NZ_JAFIDN010000013.1"/>
</dbReference>
<dbReference type="CDD" id="cd05243">
    <property type="entry name" value="SDR_a5"/>
    <property type="match status" value="1"/>
</dbReference>
<evidence type="ECO:0000259" key="1">
    <source>
        <dbReference type="Pfam" id="PF13460"/>
    </source>
</evidence>
<proteinExistence type="predicted"/>
<gene>
    <name evidence="2" type="ORF">NATSA_13880</name>
</gene>
<dbReference type="AlphaFoldDB" id="A0A8J7RLW1"/>
<feature type="domain" description="NAD(P)-binding" evidence="1">
    <location>
        <begin position="7"/>
        <end position="187"/>
    </location>
</feature>
<keyword evidence="3" id="KW-1185">Reference proteome</keyword>
<dbReference type="Gene3D" id="3.40.50.720">
    <property type="entry name" value="NAD(P)-binding Rossmann-like Domain"/>
    <property type="match status" value="1"/>
</dbReference>
<dbReference type="EMBL" id="JAFIDN010000013">
    <property type="protein sequence ID" value="MBP3193762.1"/>
    <property type="molecule type" value="Genomic_DNA"/>
</dbReference>
<organism evidence="2 3">
    <name type="scientific">Natronogracilivirga saccharolytica</name>
    <dbReference type="NCBI Taxonomy" id="2812953"/>
    <lineage>
        <taxon>Bacteria</taxon>
        <taxon>Pseudomonadati</taxon>
        <taxon>Balneolota</taxon>
        <taxon>Balneolia</taxon>
        <taxon>Balneolales</taxon>
        <taxon>Cyclonatronaceae</taxon>
        <taxon>Natronogracilivirga</taxon>
    </lineage>
</organism>